<evidence type="ECO:0000256" key="10">
    <source>
        <dbReference type="ARBA" id="ARBA00025661"/>
    </source>
</evidence>
<evidence type="ECO:0000256" key="5">
    <source>
        <dbReference type="ARBA" id="ARBA00022491"/>
    </source>
</evidence>
<evidence type="ECO:0000256" key="1">
    <source>
        <dbReference type="ARBA" id="ARBA00004123"/>
    </source>
</evidence>
<comment type="subunit">
    <text evidence="3">Component of the SRB8-11 complex, which itself associates with the Mediator complex.</text>
</comment>
<gene>
    <name evidence="14" type="ORF">N7509_005254</name>
</gene>
<dbReference type="Pfam" id="PF09497">
    <property type="entry name" value="Med12"/>
    <property type="match status" value="1"/>
</dbReference>
<feature type="compositionally biased region" description="Basic and acidic residues" evidence="12">
    <location>
        <begin position="61"/>
        <end position="73"/>
    </location>
</feature>
<evidence type="ECO:0000256" key="2">
    <source>
        <dbReference type="ARBA" id="ARBA00010289"/>
    </source>
</evidence>
<evidence type="ECO:0000313" key="15">
    <source>
        <dbReference type="Proteomes" id="UP001147747"/>
    </source>
</evidence>
<accession>A0A9X0B9V5</accession>
<comment type="caution">
    <text evidence="14">The sequence shown here is derived from an EMBL/GenBank/DDBJ whole genome shotgun (WGS) entry which is preliminary data.</text>
</comment>
<evidence type="ECO:0000256" key="9">
    <source>
        <dbReference type="ARBA" id="ARBA00023242"/>
    </source>
</evidence>
<feature type="region of interest" description="Disordered" evidence="12">
    <location>
        <begin position="1"/>
        <end position="108"/>
    </location>
</feature>
<reference evidence="14" key="1">
    <citation type="submission" date="2022-12" db="EMBL/GenBank/DDBJ databases">
        <authorList>
            <person name="Petersen C."/>
        </authorList>
    </citation>
    <scope>NUCLEOTIDE SEQUENCE</scope>
    <source>
        <strain evidence="14">IBT 29677</strain>
    </source>
</reference>
<dbReference type="SMART" id="SM01281">
    <property type="entry name" value="Med12"/>
    <property type="match status" value="1"/>
</dbReference>
<evidence type="ECO:0000256" key="6">
    <source>
        <dbReference type="ARBA" id="ARBA00023015"/>
    </source>
</evidence>
<reference evidence="14" key="2">
    <citation type="journal article" date="2023" name="IMA Fungus">
        <title>Comparative genomic study of the Penicillium genus elucidates a diverse pangenome and 15 lateral gene transfer events.</title>
        <authorList>
            <person name="Petersen C."/>
            <person name="Sorensen T."/>
            <person name="Nielsen M.R."/>
            <person name="Sondergaard T.E."/>
            <person name="Sorensen J.L."/>
            <person name="Fitzpatrick D.A."/>
            <person name="Frisvad J.C."/>
            <person name="Nielsen K.L."/>
        </authorList>
    </citation>
    <scope>NUCLEOTIDE SEQUENCE</scope>
    <source>
        <strain evidence="14">IBT 29677</strain>
    </source>
</reference>
<sequence length="1583" mass="174549">MIPHSSAGGQSWGHPMRSLNGGPARADQASVPGQSDNSVESSQQSSRQPVAIDLTGGGSESQDREPPPKRPRLDVSGTSNLGETGTAVNSTETKNTPGSAGSRTQLNWRGRPLWSFQAVMSEIPGSESRADGTSSKPSSPPPLPAQPWSNVPADRSRNAGTQTAEDVPDTKVQTTPYRIQVPSVAPKIKGEKVADFASWTGNHPEDILNEQTAKQGYYDRTQVSQNESNTARPALYTQFKHRAGLQMLSSVFSAVMEMRQNYNTVNTPSNFKPPPRVTLTDNKREAWLRDLANSSVPLRRLSRTIPHGKWIPVARAVWLAKCVGANEIRAFKRKGTSGALAVGLEAKWVRDWTSNVQQFVEGVFSSPKSLNWKSKMTYAVGLTARLFFENLLDHDNFLEWFLSSFEAASLATVPVWLLMLGIYWNNIMRYRRRGRQLAEILLQKLRQTSEVKISTLQPLVDRLSRFITKLAREHTSSMILPNSWDLYKSQVSSCLDLEQKADRILFQSLSERNARVQRPRQSKQAARGSPQQRIIRLLDSILSTRDISAVSSACLDAVSNRAVLVSKLLEWLATPFRHGICRVYIGVRLLRKWKAAGVDVDDHILAFLTRTGSSKKLNMDNIYHAVSELVRSQTFSVGRYLQWLMAKGITNFASSERGTVHDLPCDVGLIVQLPVGRLPEHVSNLRGTLLTRMGISASEETAMTASVKDLISRRLPAIFDAPMDAKESLEVLPAKLSWAVKAEVCQWLRRTIADYTRDATHSSLRTAFSSEKVPSISAVSPNEFYIIRDILENFGDISMLADILRITSSSEDHTVLASIADTTNCHFDSLCAIGATADLFRKVVDAYAGLKRFGIPNLDLMFSLIELGMRIPNELNTIAILRQDLSRMENRSIVAASSPVSDHIPDSLGDADPLFREKLDHFLSSGNIMDEPTLDSIFNTLTKHLESGNDDAKLSANDTCRYLAQLRSFQPKHFDGILARWVCSHLRAPDRCTLLRILPPLIGVGCVTIRSFLSLVKRISYSAKSIPNAASLPADLVALLVSRAEDDGYLDLVSYRFRLAQQEFLSKDSDQALGIACSAAAALDASDSTPVVQRIKLESSMVTLLHELLVRNPACSDQKCVQKLLSQHPAALALLQKALDIVLDVDFEKRSSSVEATTSATHDSSIANRGSVVSEVEKLASTTDDFSLPFCQLKLQVLFNADSGHESRDKFVDAMFKTVVADSRSQKLHWVDLVSLMNPDAVRQIRERAEKEFFAVPLLEEATESPSSPQKSMGTLQTAKLYLTIIEQLAGSIPETGTPAVASAIVEKMDTLLQKILTMQPSSHNNVRRRPATSPSQERTYFERSLAFWFSALLRMVVLHRASFMQPSPTLKIGSPQEQTRLLTSIFCVALSRLPGEVLRHFPGADYFPHPGASENHSPCPGILLQTHALDVAASLIDVFPDEVRLQCGRFLKDKCPPFVPLQNDTRFSYLLGPTSDSSSSAALQSASAPSPAASASTPTQSYPNYPTVATYQQSPAPPSGPSNGLAESSKCTVNRLRLDYRGRIGAPYPIRSWELLEDAAPFVGANDTAVSLSYFDARRVRA</sequence>
<dbReference type="RefSeq" id="XP_056489193.1">
    <property type="nucleotide sequence ID" value="XM_056629891.1"/>
</dbReference>
<dbReference type="OrthoDB" id="20828at2759"/>
<dbReference type="EMBL" id="JAPZBU010000006">
    <property type="protein sequence ID" value="KAJ5397141.1"/>
    <property type="molecule type" value="Genomic_DNA"/>
</dbReference>
<comment type="subcellular location">
    <subcellularLocation>
        <location evidence="1">Nucleus</location>
    </subcellularLocation>
</comment>
<feature type="compositionally biased region" description="Polar residues" evidence="12">
    <location>
        <begin position="1503"/>
        <end position="1515"/>
    </location>
</feature>
<organism evidence="14 15">
    <name type="scientific">Penicillium cosmopolitanum</name>
    <dbReference type="NCBI Taxonomy" id="1131564"/>
    <lineage>
        <taxon>Eukaryota</taxon>
        <taxon>Fungi</taxon>
        <taxon>Dikarya</taxon>
        <taxon>Ascomycota</taxon>
        <taxon>Pezizomycotina</taxon>
        <taxon>Eurotiomycetes</taxon>
        <taxon>Eurotiomycetidae</taxon>
        <taxon>Eurotiales</taxon>
        <taxon>Aspergillaceae</taxon>
        <taxon>Penicillium</taxon>
    </lineage>
</organism>
<name>A0A9X0B9V5_9EURO</name>
<evidence type="ECO:0000256" key="3">
    <source>
        <dbReference type="ARBA" id="ARBA00011629"/>
    </source>
</evidence>
<comment type="similarity">
    <text evidence="2">Belongs to the Mediator complex subunit 12 family.</text>
</comment>
<dbReference type="GO" id="GO:0003712">
    <property type="term" value="F:transcription coregulator activity"/>
    <property type="evidence" value="ECO:0007669"/>
    <property type="project" value="InterPro"/>
</dbReference>
<protein>
    <recommendedName>
        <fullName evidence="4">Mediator of RNA polymerase II transcription subunit 12</fullName>
    </recommendedName>
    <alternativeName>
        <fullName evidence="11">Mediator complex subunit 12</fullName>
    </alternativeName>
</protein>
<dbReference type="GeneID" id="81368871"/>
<evidence type="ECO:0000256" key="11">
    <source>
        <dbReference type="ARBA" id="ARBA00032010"/>
    </source>
</evidence>
<comment type="function">
    <text evidence="10">Component of the SRB8-11 complex. The SRB8-11 complex is a regulatory module of the Mediator complex which is itself involved in regulation of basal and activated RNA polymerase II-dependent transcription. The SRB8-11 complex may be involved in the transcriptional repression of a subset of genes regulated by Mediator. It may inhibit the association of the Mediator complex with RNA polymerase II to form the holoenzyme complex.</text>
</comment>
<evidence type="ECO:0000256" key="7">
    <source>
        <dbReference type="ARBA" id="ARBA00023159"/>
    </source>
</evidence>
<dbReference type="PANTHER" id="PTHR46567:SF1">
    <property type="entry name" value="MEDIATOR OF RNA POLYMERASE II TRANSCRIPTION SUBUNIT 12"/>
    <property type="match status" value="1"/>
</dbReference>
<feature type="compositionally biased region" description="Low complexity" evidence="12">
    <location>
        <begin position="1481"/>
        <end position="1502"/>
    </location>
</feature>
<feature type="region of interest" description="Disordered" evidence="12">
    <location>
        <begin position="1481"/>
        <end position="1529"/>
    </location>
</feature>
<keyword evidence="15" id="KW-1185">Reference proteome</keyword>
<feature type="compositionally biased region" description="Low complexity" evidence="12">
    <location>
        <begin position="34"/>
        <end position="48"/>
    </location>
</feature>
<evidence type="ECO:0000259" key="13">
    <source>
        <dbReference type="SMART" id="SM01281"/>
    </source>
</evidence>
<keyword evidence="9" id="KW-0539">Nucleus</keyword>
<evidence type="ECO:0000313" key="14">
    <source>
        <dbReference type="EMBL" id="KAJ5397141.1"/>
    </source>
</evidence>
<dbReference type="GO" id="GO:0016592">
    <property type="term" value="C:mediator complex"/>
    <property type="evidence" value="ECO:0007669"/>
    <property type="project" value="InterPro"/>
</dbReference>
<keyword evidence="8" id="KW-0804">Transcription</keyword>
<evidence type="ECO:0000256" key="12">
    <source>
        <dbReference type="SAM" id="MobiDB-lite"/>
    </source>
</evidence>
<evidence type="ECO:0000256" key="8">
    <source>
        <dbReference type="ARBA" id="ARBA00023163"/>
    </source>
</evidence>
<evidence type="ECO:0000256" key="4">
    <source>
        <dbReference type="ARBA" id="ARBA00019622"/>
    </source>
</evidence>
<dbReference type="GO" id="GO:0006357">
    <property type="term" value="P:regulation of transcription by RNA polymerase II"/>
    <property type="evidence" value="ECO:0007669"/>
    <property type="project" value="InterPro"/>
</dbReference>
<dbReference type="InterPro" id="IPR019035">
    <property type="entry name" value="Mediator_Med12"/>
</dbReference>
<proteinExistence type="inferred from homology"/>
<feature type="compositionally biased region" description="Polar residues" evidence="12">
    <location>
        <begin position="76"/>
        <end position="107"/>
    </location>
</feature>
<feature type="region of interest" description="Disordered" evidence="12">
    <location>
        <begin position="124"/>
        <end position="170"/>
    </location>
</feature>
<dbReference type="InterPro" id="IPR057344">
    <property type="entry name" value="ARM_SRB8"/>
</dbReference>
<dbReference type="PANTHER" id="PTHR46567">
    <property type="entry name" value="MEDIATOR OF RNA POLYMERASE II TRANSCRIPTION SUBUNIT 12"/>
    <property type="match status" value="1"/>
</dbReference>
<feature type="domain" description="Mediator complex subunit Med12" evidence="13">
    <location>
        <begin position="270"/>
        <end position="321"/>
    </location>
</feature>
<keyword evidence="6" id="KW-0805">Transcription regulation</keyword>
<keyword evidence="7" id="KW-0010">Activator</keyword>
<keyword evidence="5" id="KW-0678">Repressor</keyword>
<dbReference type="Pfam" id="PF25326">
    <property type="entry name" value="ARM_SRB8"/>
    <property type="match status" value="1"/>
</dbReference>
<dbReference type="Proteomes" id="UP001147747">
    <property type="component" value="Unassembled WGS sequence"/>
</dbReference>